<feature type="compositionally biased region" description="Basic residues" evidence="1">
    <location>
        <begin position="22"/>
        <end position="53"/>
    </location>
</feature>
<feature type="region of interest" description="Disordered" evidence="1">
    <location>
        <begin position="13"/>
        <end position="126"/>
    </location>
</feature>
<evidence type="ECO:0000313" key="2">
    <source>
        <dbReference type="EMBL" id="AAX40649.1"/>
    </source>
</evidence>
<dbReference type="AlphaFoldDB" id="Q58S78"/>
<dbReference type="EMBL" id="AY866524">
    <property type="protein sequence ID" value="AAX40649.1"/>
    <property type="molecule type" value="Genomic_DNA"/>
</dbReference>
<feature type="non-terminal residue" evidence="2">
    <location>
        <position position="1"/>
    </location>
</feature>
<name>Q58S78_9MICC</name>
<dbReference type="GO" id="GO:0051213">
    <property type="term" value="F:dioxygenase activity"/>
    <property type="evidence" value="ECO:0007669"/>
    <property type="project" value="UniProtKB-KW"/>
</dbReference>
<feature type="compositionally biased region" description="Low complexity" evidence="1">
    <location>
        <begin position="97"/>
        <end position="113"/>
    </location>
</feature>
<evidence type="ECO:0000256" key="1">
    <source>
        <dbReference type="SAM" id="MobiDB-lite"/>
    </source>
</evidence>
<keyword evidence="2" id="KW-0223">Dioxygenase</keyword>
<feature type="non-terminal residue" evidence="2">
    <location>
        <position position="180"/>
    </location>
</feature>
<reference evidence="2" key="1">
    <citation type="submission" date="2004-12" db="EMBL/GenBank/DDBJ databases">
        <title>Diversity of gene(s) encoding 1,2,4-benzenetriol 1,2-dioxygenase enzyme isolated from various p-nitrophenol degrading bacteria.</title>
        <authorList>
            <person name="Paul D."/>
            <person name="Pandey G."/>
            <person name="Krauss U."/>
            <person name="Schlomann M."/>
            <person name="Jain R.K."/>
        </authorList>
    </citation>
    <scope>NUCLEOTIDE SEQUENCE</scope>
    <source>
        <strain evidence="2">PNP2</strain>
    </source>
</reference>
<sequence>RISGSDVWACPCRPSRSQQGLQRRHRGHRLRPVLYRRRIRNPPWRRHRRRRPRPALLGSRAPSPTPPGTLCRAPASRSGKRTKTASMTSNTPTRALPDAPTSTPTTTADTPSGDAPPPRTPSRTTGQWARCLRRPGAHQSALPTCTSWSPPHGLRTLVTHIFVEGDRRSKLGTQCSALGL</sequence>
<keyword evidence="2" id="KW-0560">Oxidoreductase</keyword>
<protein>
    <submittedName>
        <fullName evidence="2">1,2,4-benzenetriol 1,2-dioxygenase</fullName>
    </submittedName>
</protein>
<proteinExistence type="predicted"/>
<feature type="compositionally biased region" description="Polar residues" evidence="1">
    <location>
        <begin position="84"/>
        <end position="93"/>
    </location>
</feature>
<accession>Q58S78</accession>
<organism evidence="2">
    <name type="scientific">Arthrobacter sp. PNP2</name>
    <dbReference type="NCBI Taxonomy" id="309523"/>
    <lineage>
        <taxon>Bacteria</taxon>
        <taxon>Bacillati</taxon>
        <taxon>Actinomycetota</taxon>
        <taxon>Actinomycetes</taxon>
        <taxon>Micrococcales</taxon>
        <taxon>Micrococcaceae</taxon>
        <taxon>Arthrobacter</taxon>
    </lineage>
</organism>